<evidence type="ECO:0000313" key="4">
    <source>
        <dbReference type="Proteomes" id="UP001454036"/>
    </source>
</evidence>
<dbReference type="PANTHER" id="PTHR33227">
    <property type="entry name" value="STIGMA-SPECIFIC STIG1-LIKE PROTEIN 3"/>
    <property type="match status" value="1"/>
</dbReference>
<reference evidence="3 4" key="1">
    <citation type="submission" date="2024-01" db="EMBL/GenBank/DDBJ databases">
        <title>The complete chloroplast genome sequence of Lithospermum erythrorhizon: insights into the phylogenetic relationship among Boraginaceae species and the maternal lineages of purple gromwells.</title>
        <authorList>
            <person name="Okada T."/>
            <person name="Watanabe K."/>
        </authorList>
    </citation>
    <scope>NUCLEOTIDE SEQUENCE [LARGE SCALE GENOMIC DNA]</scope>
</reference>
<proteinExistence type="inferred from homology"/>
<dbReference type="Pfam" id="PF04885">
    <property type="entry name" value="Stig1"/>
    <property type="match status" value="1"/>
</dbReference>
<evidence type="ECO:0000256" key="2">
    <source>
        <dbReference type="ARBA" id="ARBA00022729"/>
    </source>
</evidence>
<protein>
    <recommendedName>
        <fullName evidence="5">Stigma-specific STIG1-like protein 1</fullName>
    </recommendedName>
</protein>
<dbReference type="PANTHER" id="PTHR33227:SF21">
    <property type="entry name" value="F12F1.21 PROTEIN"/>
    <property type="match status" value="1"/>
</dbReference>
<dbReference type="EMBL" id="BAABME010002526">
    <property type="protein sequence ID" value="GAA0155029.1"/>
    <property type="molecule type" value="Genomic_DNA"/>
</dbReference>
<organism evidence="3 4">
    <name type="scientific">Lithospermum erythrorhizon</name>
    <name type="common">Purple gromwell</name>
    <name type="synonym">Lithospermum officinale var. erythrorhizon</name>
    <dbReference type="NCBI Taxonomy" id="34254"/>
    <lineage>
        <taxon>Eukaryota</taxon>
        <taxon>Viridiplantae</taxon>
        <taxon>Streptophyta</taxon>
        <taxon>Embryophyta</taxon>
        <taxon>Tracheophyta</taxon>
        <taxon>Spermatophyta</taxon>
        <taxon>Magnoliopsida</taxon>
        <taxon>eudicotyledons</taxon>
        <taxon>Gunneridae</taxon>
        <taxon>Pentapetalae</taxon>
        <taxon>asterids</taxon>
        <taxon>lamiids</taxon>
        <taxon>Boraginales</taxon>
        <taxon>Boraginaceae</taxon>
        <taxon>Boraginoideae</taxon>
        <taxon>Lithospermeae</taxon>
        <taxon>Lithospermum</taxon>
    </lineage>
</organism>
<evidence type="ECO:0000256" key="1">
    <source>
        <dbReference type="ARBA" id="ARBA00006010"/>
    </source>
</evidence>
<name>A0AAV3PTB2_LITER</name>
<comment type="similarity">
    <text evidence="1">Belongs to the STIG1 family.</text>
</comment>
<dbReference type="InterPro" id="IPR006969">
    <property type="entry name" value="Stig-like"/>
</dbReference>
<sequence>MQKPSNHKNIYLPSSTQIKMRSTKLLAFVLFLIASNIITLFADEETSNNAHFGRVLRGGYRAVQTCDKYPRVCSASGSPGPDCCKKKCVNVSYDGSNCGKCGKKCKFGQLCCKGKCVNVFNDEKNCGKCSNKCKKGNQCVKGICNYA</sequence>
<dbReference type="AlphaFoldDB" id="A0AAV3PTB2"/>
<keyword evidence="4" id="KW-1185">Reference proteome</keyword>
<evidence type="ECO:0008006" key="5">
    <source>
        <dbReference type="Google" id="ProtNLM"/>
    </source>
</evidence>
<dbReference type="Proteomes" id="UP001454036">
    <property type="component" value="Unassembled WGS sequence"/>
</dbReference>
<gene>
    <name evidence="3" type="ORF">LIER_12853</name>
</gene>
<keyword evidence="2" id="KW-0732">Signal</keyword>
<comment type="caution">
    <text evidence="3">The sequence shown here is derived from an EMBL/GenBank/DDBJ whole genome shotgun (WGS) entry which is preliminary data.</text>
</comment>
<accession>A0AAV3PTB2</accession>
<evidence type="ECO:0000313" key="3">
    <source>
        <dbReference type="EMBL" id="GAA0155029.1"/>
    </source>
</evidence>